<dbReference type="InterPro" id="IPR019188">
    <property type="entry name" value="SNAPC1"/>
</dbReference>
<keyword evidence="3" id="KW-1185">Reference proteome</keyword>
<dbReference type="GO" id="GO:0043565">
    <property type="term" value="F:sequence-specific DNA binding"/>
    <property type="evidence" value="ECO:0007669"/>
    <property type="project" value="TreeGrafter"/>
</dbReference>
<comment type="caution">
    <text evidence="2">The sequence shown here is derived from an EMBL/GenBank/DDBJ whole genome shotgun (WGS) entry which is preliminary data.</text>
</comment>
<feature type="region of interest" description="Disordered" evidence="1">
    <location>
        <begin position="288"/>
        <end position="332"/>
    </location>
</feature>
<reference evidence="2" key="1">
    <citation type="submission" date="2021-09" db="EMBL/GenBank/DDBJ databases">
        <authorList>
            <person name="Martin H S."/>
        </authorList>
    </citation>
    <scope>NUCLEOTIDE SEQUENCE</scope>
</reference>
<gene>
    <name evidence="2" type="ORF">DCHRY22_LOCUS9477</name>
</gene>
<dbReference type="PANTHER" id="PTHR15131">
    <property type="entry name" value="SMALL NUCLEAR RNA ACTIVATING COMPLEX, POLYPEPTIDE 1"/>
    <property type="match status" value="1"/>
</dbReference>
<dbReference type="EMBL" id="CAKASE010000066">
    <property type="protein sequence ID" value="CAG9570810.1"/>
    <property type="molecule type" value="Genomic_DNA"/>
</dbReference>
<dbReference type="GO" id="GO:0042796">
    <property type="term" value="P:snRNA transcription by RNA polymerase III"/>
    <property type="evidence" value="ECO:0007669"/>
    <property type="project" value="TreeGrafter"/>
</dbReference>
<dbReference type="Proteomes" id="UP000789524">
    <property type="component" value="Unassembled WGS sequence"/>
</dbReference>
<evidence type="ECO:0000256" key="1">
    <source>
        <dbReference type="SAM" id="MobiDB-lite"/>
    </source>
</evidence>
<proteinExistence type="predicted"/>
<sequence>MSRYNHHIYKVYIADGFATDCDELIHQCLQLSKLDYQEFCKIWKDLDFSMIFHGRSTGAEIAELSEELVYISKQYLLKNTENFEESVAGLFLLYGVLTLQPYPNFAWLRLTPDDIPAIKRIELVARQDKRLDLLYILGEILIKYTQYHAVERERGMESVLRKYLDGYTSIDKLGVRPKGVFYRQNEELDIIRDLGTVTRQYTKAKDMLKVGGRPDPSLQYINENLPFELNVTLKKIINGAIDDDDGGIVKIHKSESPDEHYNMVQAIKTRALTNTVDGMRHLTAVEDRPSTITNSSPRTNKHGKSDLKTPTGKIKSCSPTKRMTSSPRKRKLNVKLATKEKICMENTQTDTENADIDLEEFQKVAAKVIAEGTEGGITHTKETDIQIDPTAVVLDDDVGRNMEIEFIDVGNPGYDNDDNEPGRSTDSTNEINRTTLKTKIKKPEKRELKRLHLKSKFRRLGMLPVANFNDKNNDDSNIDRMGNESKI</sequence>
<protein>
    <submittedName>
        <fullName evidence="2">(African queen) hypothetical protein</fullName>
    </submittedName>
</protein>
<feature type="region of interest" description="Disordered" evidence="1">
    <location>
        <begin position="466"/>
        <end position="487"/>
    </location>
</feature>
<name>A0A8J2QWL9_9NEOP</name>
<dbReference type="AlphaFoldDB" id="A0A8J2QWL9"/>
<feature type="region of interest" description="Disordered" evidence="1">
    <location>
        <begin position="409"/>
        <end position="429"/>
    </location>
</feature>
<feature type="compositionally biased region" description="Polar residues" evidence="1">
    <location>
        <begin position="317"/>
        <end position="326"/>
    </location>
</feature>
<dbReference type="GO" id="GO:0042795">
    <property type="term" value="P:snRNA transcription by RNA polymerase II"/>
    <property type="evidence" value="ECO:0007669"/>
    <property type="project" value="TreeGrafter"/>
</dbReference>
<feature type="compositionally biased region" description="Basic and acidic residues" evidence="1">
    <location>
        <begin position="471"/>
        <end position="487"/>
    </location>
</feature>
<organism evidence="2 3">
    <name type="scientific">Danaus chrysippus</name>
    <name type="common">African queen</name>
    <dbReference type="NCBI Taxonomy" id="151541"/>
    <lineage>
        <taxon>Eukaryota</taxon>
        <taxon>Metazoa</taxon>
        <taxon>Ecdysozoa</taxon>
        <taxon>Arthropoda</taxon>
        <taxon>Hexapoda</taxon>
        <taxon>Insecta</taxon>
        <taxon>Pterygota</taxon>
        <taxon>Neoptera</taxon>
        <taxon>Endopterygota</taxon>
        <taxon>Lepidoptera</taxon>
        <taxon>Glossata</taxon>
        <taxon>Ditrysia</taxon>
        <taxon>Papilionoidea</taxon>
        <taxon>Nymphalidae</taxon>
        <taxon>Danainae</taxon>
        <taxon>Danaini</taxon>
        <taxon>Danaina</taxon>
        <taxon>Danaus</taxon>
        <taxon>Anosia</taxon>
    </lineage>
</organism>
<dbReference type="GO" id="GO:0019185">
    <property type="term" value="C:snRNA-activating protein complex"/>
    <property type="evidence" value="ECO:0007669"/>
    <property type="project" value="TreeGrafter"/>
</dbReference>
<accession>A0A8J2QWL9</accession>
<dbReference type="PANTHER" id="PTHR15131:SF3">
    <property type="entry name" value="SNRNA-ACTIVATING PROTEIN COMPLEX SUBUNIT 1"/>
    <property type="match status" value="1"/>
</dbReference>
<dbReference type="Pfam" id="PF09808">
    <property type="entry name" value="SNAPC1"/>
    <property type="match status" value="1"/>
</dbReference>
<evidence type="ECO:0000313" key="2">
    <source>
        <dbReference type="EMBL" id="CAG9570810.1"/>
    </source>
</evidence>
<evidence type="ECO:0000313" key="3">
    <source>
        <dbReference type="Proteomes" id="UP000789524"/>
    </source>
</evidence>
<dbReference type="OrthoDB" id="20127at2759"/>